<dbReference type="EMBL" id="CP089984">
    <property type="protein sequence ID" value="WXB12271.1"/>
    <property type="molecule type" value="Genomic_DNA"/>
</dbReference>
<dbReference type="CDD" id="cd02440">
    <property type="entry name" value="AdoMet_MTases"/>
    <property type="match status" value="1"/>
</dbReference>
<dbReference type="SUPFAM" id="SSF53335">
    <property type="entry name" value="S-adenosyl-L-methionine-dependent methyltransferases"/>
    <property type="match status" value="1"/>
</dbReference>
<gene>
    <name evidence="3" type="ORF">LZC94_31030</name>
</gene>
<evidence type="ECO:0000313" key="4">
    <source>
        <dbReference type="Proteomes" id="UP001370348"/>
    </source>
</evidence>
<dbReference type="Proteomes" id="UP001370348">
    <property type="component" value="Chromosome"/>
</dbReference>
<evidence type="ECO:0000313" key="3">
    <source>
        <dbReference type="EMBL" id="WXB12271.1"/>
    </source>
</evidence>
<evidence type="ECO:0000256" key="1">
    <source>
        <dbReference type="SAM" id="MobiDB-lite"/>
    </source>
</evidence>
<feature type="compositionally biased region" description="Basic and acidic residues" evidence="1">
    <location>
        <begin position="20"/>
        <end position="42"/>
    </location>
</feature>
<reference evidence="3 4" key="1">
    <citation type="submission" date="2021-12" db="EMBL/GenBank/DDBJ databases">
        <title>Discovery of the Pendulisporaceae a myxobacterial family with distinct sporulation behavior and unique specialized metabolism.</title>
        <authorList>
            <person name="Garcia R."/>
            <person name="Popoff A."/>
            <person name="Bader C.D."/>
            <person name="Loehr J."/>
            <person name="Walesch S."/>
            <person name="Walt C."/>
            <person name="Boldt J."/>
            <person name="Bunk B."/>
            <person name="Haeckl F.J.F.P.J."/>
            <person name="Gunesch A.P."/>
            <person name="Birkelbach J."/>
            <person name="Nuebel U."/>
            <person name="Pietschmann T."/>
            <person name="Bach T."/>
            <person name="Mueller R."/>
        </authorList>
    </citation>
    <scope>NUCLEOTIDE SEQUENCE [LARGE SCALE GENOMIC DNA]</scope>
    <source>
        <strain evidence="3 4">MSr11954</strain>
    </source>
</reference>
<name>A0ABZ2LR72_9BACT</name>
<feature type="domain" description="Methyltransferase type 11" evidence="2">
    <location>
        <begin position="88"/>
        <end position="176"/>
    </location>
</feature>
<proteinExistence type="predicted"/>
<organism evidence="3 4">
    <name type="scientific">Pendulispora albinea</name>
    <dbReference type="NCBI Taxonomy" id="2741071"/>
    <lineage>
        <taxon>Bacteria</taxon>
        <taxon>Pseudomonadati</taxon>
        <taxon>Myxococcota</taxon>
        <taxon>Myxococcia</taxon>
        <taxon>Myxococcales</taxon>
        <taxon>Sorangiineae</taxon>
        <taxon>Pendulisporaceae</taxon>
        <taxon>Pendulispora</taxon>
    </lineage>
</organism>
<keyword evidence="3" id="KW-0808">Transferase</keyword>
<dbReference type="RefSeq" id="WP_394821891.1">
    <property type="nucleotide sequence ID" value="NZ_CP089984.1"/>
</dbReference>
<feature type="region of interest" description="Disordered" evidence="1">
    <location>
        <begin position="1"/>
        <end position="42"/>
    </location>
</feature>
<keyword evidence="3" id="KW-0489">Methyltransferase</keyword>
<dbReference type="Pfam" id="PF08241">
    <property type="entry name" value="Methyltransf_11"/>
    <property type="match status" value="1"/>
</dbReference>
<evidence type="ECO:0000259" key="2">
    <source>
        <dbReference type="Pfam" id="PF08241"/>
    </source>
</evidence>
<dbReference type="InterPro" id="IPR029063">
    <property type="entry name" value="SAM-dependent_MTases_sf"/>
</dbReference>
<sequence>MTSILSNEVVPANGAGRPHLSSDAHAPHDPESQDHASHEAHDTKSYYDEFSHAYERYRLPNDPVGYHALIDDLEVRLVERYGKGQSILECGCGTGLLLSRFAGFASTVSGIDLSPGMLSRARGRGLSVEEASVTNLPFEDASFDVTCAFKVLAHVPDIGRALSEMVRVTRPGGVVLAEFYNPISFRGLVKRLGPAGKISRHTKEDAVYTRFDPPWVISKIIPPNARFERAYGIRIVTPAAAALKIPGVGRLLKRAEERLADSSLAYFGGFYVAVLRRNPIT</sequence>
<dbReference type="InterPro" id="IPR013216">
    <property type="entry name" value="Methyltransf_11"/>
</dbReference>
<keyword evidence="4" id="KW-1185">Reference proteome</keyword>
<dbReference type="Gene3D" id="3.40.50.150">
    <property type="entry name" value="Vaccinia Virus protein VP39"/>
    <property type="match status" value="1"/>
</dbReference>
<dbReference type="GO" id="GO:0032259">
    <property type="term" value="P:methylation"/>
    <property type="evidence" value="ECO:0007669"/>
    <property type="project" value="UniProtKB-KW"/>
</dbReference>
<dbReference type="GO" id="GO:0008168">
    <property type="term" value="F:methyltransferase activity"/>
    <property type="evidence" value="ECO:0007669"/>
    <property type="project" value="UniProtKB-KW"/>
</dbReference>
<accession>A0ABZ2LR72</accession>
<dbReference type="PANTHER" id="PTHR43591">
    <property type="entry name" value="METHYLTRANSFERASE"/>
    <property type="match status" value="1"/>
</dbReference>
<protein>
    <submittedName>
        <fullName evidence="3">Methyltransferase domain-containing protein</fullName>
    </submittedName>
</protein>